<feature type="signal peptide" evidence="1">
    <location>
        <begin position="1"/>
        <end position="24"/>
    </location>
</feature>
<feature type="chain" id="PRO_5044327765" description="Secreted protein" evidence="1">
    <location>
        <begin position="25"/>
        <end position="88"/>
    </location>
</feature>
<evidence type="ECO:0000256" key="1">
    <source>
        <dbReference type="SAM" id="SignalP"/>
    </source>
</evidence>
<organism evidence="2">
    <name type="scientific">Flavobacterium sp. WC2416</name>
    <dbReference type="NCBI Taxonomy" id="3234141"/>
    <lineage>
        <taxon>Bacteria</taxon>
        <taxon>Pseudomonadati</taxon>
        <taxon>Bacteroidota</taxon>
        <taxon>Flavobacteriia</taxon>
        <taxon>Flavobacteriales</taxon>
        <taxon>Flavobacteriaceae</taxon>
        <taxon>Flavobacterium</taxon>
    </lineage>
</organism>
<gene>
    <name evidence="2" type="ORF">AB3G39_15655</name>
</gene>
<reference evidence="2" key="1">
    <citation type="submission" date="2024-07" db="EMBL/GenBank/DDBJ databases">
        <authorList>
            <person name="Biller S.J."/>
        </authorList>
    </citation>
    <scope>NUCLEOTIDE SEQUENCE</scope>
    <source>
        <strain evidence="2">WC2416</strain>
    </source>
</reference>
<dbReference type="EMBL" id="CP165626">
    <property type="protein sequence ID" value="XDU98582.1"/>
    <property type="molecule type" value="Genomic_DNA"/>
</dbReference>
<evidence type="ECO:0008006" key="3">
    <source>
        <dbReference type="Google" id="ProtNLM"/>
    </source>
</evidence>
<evidence type="ECO:0000313" key="2">
    <source>
        <dbReference type="EMBL" id="XDU98582.1"/>
    </source>
</evidence>
<dbReference type="RefSeq" id="WP_339921702.1">
    <property type="nucleotide sequence ID" value="NZ_CP165626.1"/>
</dbReference>
<name>A0AB39WCY4_9FLAO</name>
<protein>
    <recommendedName>
        <fullName evidence="3">Secreted protein</fullName>
    </recommendedName>
</protein>
<sequence length="88" mass="9578">MKTRFLKPGLQFATILFAVVGAFAFSQAPENDSVLTTELGRLPNPQCTETNVSCSVEETALPCKNSSNVTLRHFNGSSCPTQLYKIIP</sequence>
<proteinExistence type="predicted"/>
<keyword evidence="1" id="KW-0732">Signal</keyword>
<accession>A0AB39WCY4</accession>
<dbReference type="AlphaFoldDB" id="A0AB39WCY4"/>